<dbReference type="Gene3D" id="2.80.10.50">
    <property type="match status" value="1"/>
</dbReference>
<dbReference type="EMBL" id="AWUE01016333">
    <property type="protein sequence ID" value="OMO92715.1"/>
    <property type="molecule type" value="Genomic_DNA"/>
</dbReference>
<dbReference type="OrthoDB" id="1918435at2759"/>
<dbReference type="AlphaFoldDB" id="A0A1R3JCZ4"/>
<dbReference type="GO" id="GO:0004866">
    <property type="term" value="F:endopeptidase inhibitor activity"/>
    <property type="evidence" value="ECO:0007669"/>
    <property type="project" value="InterPro"/>
</dbReference>
<dbReference type="SUPFAM" id="SSF50386">
    <property type="entry name" value="STI-like"/>
    <property type="match status" value="1"/>
</dbReference>
<evidence type="ECO:0000256" key="1">
    <source>
        <dbReference type="ARBA" id="ARBA00005440"/>
    </source>
</evidence>
<name>A0A1R3JCZ4_9ROSI</name>
<dbReference type="CDD" id="cd00178">
    <property type="entry name" value="beta-trefoil_STI"/>
    <property type="match status" value="1"/>
</dbReference>
<sequence length="211" mass="22204">MMMKTKIAILLFLVFVLSSKSISYAEPVLDTDGEPLRPGIEYYAVTNGPSGGLSLSPPGSSQSCPYNVIIELTSQNYGHPVTFKSLEPSVTTIGTSVALNMVSVLDEDSNQCPDQSLAWKVSENPSTGKWDVTTGGTVGNPDASASQFQIVPLGARGSYAFTFCPPGCSCKLLSITSVAGDEEARLGVSTSGGGPTFTFKKADHIRIKQVA</sequence>
<proteinExistence type="inferred from homology"/>
<dbReference type="InterPro" id="IPR002160">
    <property type="entry name" value="Prot_inh_Kunz-lg"/>
</dbReference>
<dbReference type="Pfam" id="PF00197">
    <property type="entry name" value="Kunitz_legume"/>
    <property type="match status" value="1"/>
</dbReference>
<dbReference type="InterPro" id="IPR056368">
    <property type="entry name" value="KTI1"/>
</dbReference>
<protein>
    <submittedName>
        <fullName evidence="3">Proteinase inhibitor I3, Kunitz legume</fullName>
    </submittedName>
</protein>
<dbReference type="Proteomes" id="UP000187203">
    <property type="component" value="Unassembled WGS sequence"/>
</dbReference>
<gene>
    <name evidence="3" type="ORF">COLO4_17376</name>
</gene>
<keyword evidence="4" id="KW-1185">Reference proteome</keyword>
<accession>A0A1R3JCZ4</accession>
<comment type="similarity">
    <text evidence="1">Belongs to the protease inhibitor I3 (leguminous Kunitz-type inhibitor) family.</text>
</comment>
<reference evidence="4" key="1">
    <citation type="submission" date="2013-09" db="EMBL/GenBank/DDBJ databases">
        <title>Corchorus olitorius genome sequencing.</title>
        <authorList>
            <person name="Alam M."/>
            <person name="Haque M.S."/>
            <person name="Islam M.S."/>
            <person name="Emdad E.M."/>
            <person name="Islam M.M."/>
            <person name="Ahmed B."/>
            <person name="Halim A."/>
            <person name="Hossen Q.M.M."/>
            <person name="Hossain M.Z."/>
            <person name="Ahmed R."/>
            <person name="Khan M.M."/>
            <person name="Islam R."/>
            <person name="Rashid M.M."/>
            <person name="Khan S.A."/>
            <person name="Rahman M.S."/>
            <person name="Alam M."/>
            <person name="Yahiya A.S."/>
            <person name="Khan M.S."/>
            <person name="Azam M.S."/>
            <person name="Haque T."/>
            <person name="Lashkar M.Z.H."/>
            <person name="Akhand A.I."/>
            <person name="Morshed G."/>
            <person name="Roy S."/>
            <person name="Uddin K.S."/>
            <person name="Rabeya T."/>
            <person name="Hossain A.S."/>
            <person name="Chowdhury A."/>
            <person name="Snigdha A.R."/>
            <person name="Mortoza M.S."/>
            <person name="Matin S.A."/>
            <person name="Hoque S.M.E."/>
            <person name="Islam M.K."/>
            <person name="Roy D.K."/>
            <person name="Haider R."/>
            <person name="Moosa M.M."/>
            <person name="Elias S.M."/>
            <person name="Hasan A.M."/>
            <person name="Jahan S."/>
            <person name="Shafiuddin M."/>
            <person name="Mahmood N."/>
            <person name="Shommy N.S."/>
        </authorList>
    </citation>
    <scope>NUCLEOTIDE SEQUENCE [LARGE SCALE GENOMIC DNA]</scope>
    <source>
        <strain evidence="4">cv. O-4</strain>
    </source>
</reference>
<dbReference type="STRING" id="93759.A0A1R3JCZ4"/>
<dbReference type="PANTHER" id="PTHR33107:SF28">
    <property type="entry name" value="CYSTEINE PROTEASE INHIBITOR 8-LIKE"/>
    <property type="match status" value="1"/>
</dbReference>
<dbReference type="PANTHER" id="PTHR33107">
    <property type="entry name" value="KUNITZ TRYPSIN INHIBITOR 2"/>
    <property type="match status" value="1"/>
</dbReference>
<keyword evidence="2" id="KW-0732">Signal</keyword>
<feature type="chain" id="PRO_5010309159" evidence="2">
    <location>
        <begin position="26"/>
        <end position="211"/>
    </location>
</feature>
<dbReference type="SMART" id="SM00452">
    <property type="entry name" value="STI"/>
    <property type="match status" value="1"/>
</dbReference>
<comment type="caution">
    <text evidence="3">The sequence shown here is derived from an EMBL/GenBank/DDBJ whole genome shotgun (WGS) entry which is preliminary data.</text>
</comment>
<evidence type="ECO:0000313" key="3">
    <source>
        <dbReference type="EMBL" id="OMO92715.1"/>
    </source>
</evidence>
<feature type="signal peptide" evidence="2">
    <location>
        <begin position="1"/>
        <end position="25"/>
    </location>
</feature>
<organism evidence="3 4">
    <name type="scientific">Corchorus olitorius</name>
    <dbReference type="NCBI Taxonomy" id="93759"/>
    <lineage>
        <taxon>Eukaryota</taxon>
        <taxon>Viridiplantae</taxon>
        <taxon>Streptophyta</taxon>
        <taxon>Embryophyta</taxon>
        <taxon>Tracheophyta</taxon>
        <taxon>Spermatophyta</taxon>
        <taxon>Magnoliopsida</taxon>
        <taxon>eudicotyledons</taxon>
        <taxon>Gunneridae</taxon>
        <taxon>Pentapetalae</taxon>
        <taxon>rosids</taxon>
        <taxon>malvids</taxon>
        <taxon>Malvales</taxon>
        <taxon>Malvaceae</taxon>
        <taxon>Grewioideae</taxon>
        <taxon>Apeibeae</taxon>
        <taxon>Corchorus</taxon>
    </lineage>
</organism>
<evidence type="ECO:0000256" key="2">
    <source>
        <dbReference type="SAM" id="SignalP"/>
    </source>
</evidence>
<evidence type="ECO:0000313" key="4">
    <source>
        <dbReference type="Proteomes" id="UP000187203"/>
    </source>
</evidence>
<dbReference type="InterPro" id="IPR011065">
    <property type="entry name" value="Kunitz_inhibitor_STI-like_sf"/>
</dbReference>